<gene>
    <name evidence="1" type="ORF">CEXT_305681</name>
</gene>
<sequence>MEEFPRKITFIQKLRRPSVPESYQGTIFMTGTENRNMPSPEFKNGSSFLWRGEIVFPETLKRKFVRTRCSKGPHSGHCFSFLGRKKTHEFLGMNAKVKMDVFG</sequence>
<dbReference type="EMBL" id="BPLR01013853">
    <property type="protein sequence ID" value="GIY64262.1"/>
    <property type="molecule type" value="Genomic_DNA"/>
</dbReference>
<reference evidence="1 2" key="1">
    <citation type="submission" date="2021-06" db="EMBL/GenBank/DDBJ databases">
        <title>Caerostris extrusa draft genome.</title>
        <authorList>
            <person name="Kono N."/>
            <person name="Arakawa K."/>
        </authorList>
    </citation>
    <scope>NUCLEOTIDE SEQUENCE [LARGE SCALE GENOMIC DNA]</scope>
</reference>
<name>A0AAV4V245_CAEEX</name>
<evidence type="ECO:0000313" key="1">
    <source>
        <dbReference type="EMBL" id="GIY64262.1"/>
    </source>
</evidence>
<evidence type="ECO:0000313" key="2">
    <source>
        <dbReference type="Proteomes" id="UP001054945"/>
    </source>
</evidence>
<keyword evidence="2" id="KW-1185">Reference proteome</keyword>
<dbReference type="Proteomes" id="UP001054945">
    <property type="component" value="Unassembled WGS sequence"/>
</dbReference>
<accession>A0AAV4V245</accession>
<proteinExistence type="predicted"/>
<dbReference type="AlphaFoldDB" id="A0AAV4V245"/>
<protein>
    <submittedName>
        <fullName evidence="1">Uncharacterized protein</fullName>
    </submittedName>
</protein>
<comment type="caution">
    <text evidence="1">The sequence shown here is derived from an EMBL/GenBank/DDBJ whole genome shotgun (WGS) entry which is preliminary data.</text>
</comment>
<organism evidence="1 2">
    <name type="scientific">Caerostris extrusa</name>
    <name type="common">Bark spider</name>
    <name type="synonym">Caerostris bankana</name>
    <dbReference type="NCBI Taxonomy" id="172846"/>
    <lineage>
        <taxon>Eukaryota</taxon>
        <taxon>Metazoa</taxon>
        <taxon>Ecdysozoa</taxon>
        <taxon>Arthropoda</taxon>
        <taxon>Chelicerata</taxon>
        <taxon>Arachnida</taxon>
        <taxon>Araneae</taxon>
        <taxon>Araneomorphae</taxon>
        <taxon>Entelegynae</taxon>
        <taxon>Araneoidea</taxon>
        <taxon>Araneidae</taxon>
        <taxon>Caerostris</taxon>
    </lineage>
</organism>